<keyword evidence="3" id="KW-0285">Flavoprotein</keyword>
<feature type="domain" description="FAD-binding FR-type" evidence="5">
    <location>
        <begin position="516"/>
        <end position="621"/>
    </location>
</feature>
<dbReference type="PANTHER" id="PTHR43884:SF12">
    <property type="entry name" value="ISOVALERYL-COA DEHYDROGENASE, MITOCHONDRIAL-RELATED"/>
    <property type="match status" value="1"/>
</dbReference>
<dbReference type="Gene3D" id="2.40.30.10">
    <property type="entry name" value="Translation factors"/>
    <property type="match status" value="1"/>
</dbReference>
<dbReference type="Gene3D" id="2.40.110.10">
    <property type="entry name" value="Butyryl-CoA Dehydrogenase, subunit A, domain 2"/>
    <property type="match status" value="1"/>
</dbReference>
<evidence type="ECO:0000313" key="6">
    <source>
        <dbReference type="EMBL" id="KAK2569839.1"/>
    </source>
</evidence>
<evidence type="ECO:0000313" key="7">
    <source>
        <dbReference type="Proteomes" id="UP001249851"/>
    </source>
</evidence>
<dbReference type="Gene3D" id="1.20.140.10">
    <property type="entry name" value="Butyryl-CoA Dehydrogenase, subunit A, domain 3"/>
    <property type="match status" value="1"/>
</dbReference>
<name>A0AAD9VD13_ACRCE</name>
<dbReference type="InterPro" id="IPR046373">
    <property type="entry name" value="Acyl-CoA_Oxase/DH_mid-dom_sf"/>
</dbReference>
<evidence type="ECO:0000259" key="5">
    <source>
        <dbReference type="PROSITE" id="PS51384"/>
    </source>
</evidence>
<dbReference type="InterPro" id="IPR009100">
    <property type="entry name" value="AcylCoA_DH/oxidase_NM_dom_sf"/>
</dbReference>
<dbReference type="InterPro" id="IPR017927">
    <property type="entry name" value="FAD-bd_FR_type"/>
</dbReference>
<dbReference type="InterPro" id="IPR017938">
    <property type="entry name" value="Riboflavin_synthase-like_b-brl"/>
</dbReference>
<dbReference type="Pfam" id="PF00441">
    <property type="entry name" value="Acyl-CoA_dh_1"/>
    <property type="match status" value="1"/>
</dbReference>
<gene>
    <name evidence="6" type="ORF">P5673_005690</name>
</gene>
<dbReference type="InterPro" id="IPR008333">
    <property type="entry name" value="Cbr1-like_FAD-bd_dom"/>
</dbReference>
<dbReference type="InterPro" id="IPR013786">
    <property type="entry name" value="AcylCoA_DH/ox_N"/>
</dbReference>
<reference evidence="6" key="2">
    <citation type="journal article" date="2023" name="Science">
        <title>Genomic signatures of disease resistance in endangered staghorn corals.</title>
        <authorList>
            <person name="Vollmer S.V."/>
            <person name="Selwyn J.D."/>
            <person name="Despard B.A."/>
            <person name="Roesel C.L."/>
        </authorList>
    </citation>
    <scope>NUCLEOTIDE SEQUENCE</scope>
    <source>
        <strain evidence="6">K2</strain>
    </source>
</reference>
<dbReference type="GO" id="GO:0050660">
    <property type="term" value="F:flavin adenine dinucleotide binding"/>
    <property type="evidence" value="ECO:0007669"/>
    <property type="project" value="InterPro"/>
</dbReference>
<comment type="similarity">
    <text evidence="2">Belongs to the acyl-CoA dehydrogenase family.</text>
</comment>
<evidence type="ECO:0000256" key="3">
    <source>
        <dbReference type="ARBA" id="ARBA00022630"/>
    </source>
</evidence>
<organism evidence="6 7">
    <name type="scientific">Acropora cervicornis</name>
    <name type="common">Staghorn coral</name>
    <dbReference type="NCBI Taxonomy" id="6130"/>
    <lineage>
        <taxon>Eukaryota</taxon>
        <taxon>Metazoa</taxon>
        <taxon>Cnidaria</taxon>
        <taxon>Anthozoa</taxon>
        <taxon>Hexacorallia</taxon>
        <taxon>Scleractinia</taxon>
        <taxon>Astrocoeniina</taxon>
        <taxon>Acroporidae</taxon>
        <taxon>Acropora</taxon>
    </lineage>
</organism>
<keyword evidence="7" id="KW-1185">Reference proteome</keyword>
<evidence type="ECO:0000256" key="2">
    <source>
        <dbReference type="ARBA" id="ARBA00009347"/>
    </source>
</evidence>
<sequence length="621" mass="69628">MATKQSVKTWGEREFWGLNWDFDPQWMLSEKQKEIQKKLIETCRAVIRPNAITCDENYEFPRKSLDALASLGLLGLIVPKALGGLGQNHACAAMVVETIARYGCSSTAMVYVMHLGAVASMLFRHHNNNTLQDVLRRLDKDRLVGTLVFSDPATGGHNWFPFSSKAKQLDDNTIQVLRYGAWVTSAGFADFYVVECTSPSFDGDFMNLSIYLMFKDEVRSSVDDWSALGMRGNQSSPVVCEGVLTADRLIGSFGEFPLAAHEVIDPYFLLFSSACWNGIALGAIDIAKKHVKRTEHADMGLRVADFPIIQDYFGKCLTETNCSRMMLFSVAQGMDDMTNNNDWSIYQEPIMVPIRGQFHHWCFQVKIKAATNVTQVTDDMLHACGGVGYKKELGLERLLRDGKAGWVMGASNEVLRQVVGKTSLFGPEAIDFWCKVPDSRALNFELKKLTGSAKRELARKLLNEAEKEDKIEKNQKCLYEDLDFDNPFSNRPPAILKSPDIQHGIKHARNPCLNPNEFVALRLLSVKSLSEVVAEYTFALPQATDFTGCFPGQYVRVRLGNNQRFLSPVTRAKELGKISLLLKHETHGIFSNSMRSLKIGKGNGFFFISFLLSEQNNKTSE</sequence>
<dbReference type="InterPro" id="IPR009075">
    <property type="entry name" value="AcylCo_DH/oxidase_C"/>
</dbReference>
<dbReference type="Gene3D" id="1.10.540.10">
    <property type="entry name" value="Acyl-CoA dehydrogenase/oxidase, N-terminal domain"/>
    <property type="match status" value="1"/>
</dbReference>
<keyword evidence="4" id="KW-0274">FAD</keyword>
<evidence type="ECO:0000256" key="4">
    <source>
        <dbReference type="ARBA" id="ARBA00022827"/>
    </source>
</evidence>
<dbReference type="InterPro" id="IPR037069">
    <property type="entry name" value="AcylCoA_DH/ox_N_sf"/>
</dbReference>
<dbReference type="AlphaFoldDB" id="A0AAD9VD13"/>
<dbReference type="Pfam" id="PF02771">
    <property type="entry name" value="Acyl-CoA_dh_N"/>
    <property type="match status" value="1"/>
</dbReference>
<dbReference type="SUPFAM" id="SSF47203">
    <property type="entry name" value="Acyl-CoA dehydrogenase C-terminal domain-like"/>
    <property type="match status" value="1"/>
</dbReference>
<dbReference type="SUPFAM" id="SSF56645">
    <property type="entry name" value="Acyl-CoA dehydrogenase NM domain-like"/>
    <property type="match status" value="1"/>
</dbReference>
<reference evidence="6" key="1">
    <citation type="journal article" date="2023" name="G3 (Bethesda)">
        <title>Whole genome assembly and annotation of the endangered Caribbean coral Acropora cervicornis.</title>
        <authorList>
            <person name="Selwyn J.D."/>
            <person name="Vollmer S.V."/>
        </authorList>
    </citation>
    <scope>NUCLEOTIDE SEQUENCE</scope>
    <source>
        <strain evidence="6">K2</strain>
    </source>
</reference>
<evidence type="ECO:0000256" key="1">
    <source>
        <dbReference type="ARBA" id="ARBA00001974"/>
    </source>
</evidence>
<dbReference type="PANTHER" id="PTHR43884">
    <property type="entry name" value="ACYL-COA DEHYDROGENASE"/>
    <property type="match status" value="1"/>
</dbReference>
<dbReference type="GO" id="GO:0003995">
    <property type="term" value="F:acyl-CoA dehydrogenase activity"/>
    <property type="evidence" value="ECO:0007669"/>
    <property type="project" value="TreeGrafter"/>
</dbReference>
<comment type="caution">
    <text evidence="6">The sequence shown here is derived from an EMBL/GenBank/DDBJ whole genome shotgun (WGS) entry which is preliminary data.</text>
</comment>
<protein>
    <submittedName>
        <fullName evidence="6">Cyclohex-1-ene-1-carbonyl-CoA dehydrogenase</fullName>
    </submittedName>
</protein>
<dbReference type="SUPFAM" id="SSF63380">
    <property type="entry name" value="Riboflavin synthase domain-like"/>
    <property type="match status" value="1"/>
</dbReference>
<accession>A0AAD9VD13</accession>
<dbReference type="PROSITE" id="PS51384">
    <property type="entry name" value="FAD_FR"/>
    <property type="match status" value="1"/>
</dbReference>
<proteinExistence type="inferred from homology"/>
<comment type="cofactor">
    <cofactor evidence="1">
        <name>FAD</name>
        <dbReference type="ChEBI" id="CHEBI:57692"/>
    </cofactor>
</comment>
<dbReference type="EMBL" id="JARQWQ010000009">
    <property type="protein sequence ID" value="KAK2569839.1"/>
    <property type="molecule type" value="Genomic_DNA"/>
</dbReference>
<dbReference type="Pfam" id="PF00970">
    <property type="entry name" value="FAD_binding_6"/>
    <property type="match status" value="1"/>
</dbReference>
<dbReference type="InterPro" id="IPR036250">
    <property type="entry name" value="AcylCo_DH-like_C"/>
</dbReference>
<dbReference type="Proteomes" id="UP001249851">
    <property type="component" value="Unassembled WGS sequence"/>
</dbReference>